<organism evidence="1 2">
    <name type="scientific">Leptothrix discophora</name>
    <dbReference type="NCBI Taxonomy" id="89"/>
    <lineage>
        <taxon>Bacteria</taxon>
        <taxon>Pseudomonadati</taxon>
        <taxon>Pseudomonadota</taxon>
        <taxon>Betaproteobacteria</taxon>
        <taxon>Burkholderiales</taxon>
        <taxon>Sphaerotilaceae</taxon>
        <taxon>Leptothrix</taxon>
    </lineage>
</organism>
<dbReference type="InterPro" id="IPR046581">
    <property type="entry name" value="DUF6641"/>
</dbReference>
<name>A0ABT9FZQ2_LEPDI</name>
<evidence type="ECO:0000313" key="1">
    <source>
        <dbReference type="EMBL" id="MDP4299705.1"/>
    </source>
</evidence>
<dbReference type="EMBL" id="JAUZEE010000001">
    <property type="protein sequence ID" value="MDP4299705.1"/>
    <property type="molecule type" value="Genomic_DNA"/>
</dbReference>
<gene>
    <name evidence="1" type="ORF">Q8X39_03590</name>
</gene>
<reference evidence="1 2" key="1">
    <citation type="submission" date="2023-08" db="EMBL/GenBank/DDBJ databases">
        <authorList>
            <person name="Roldan D.M."/>
            <person name="Menes R.J."/>
        </authorList>
    </citation>
    <scope>NUCLEOTIDE SEQUENCE [LARGE SCALE GENOMIC DNA]</scope>
    <source>
        <strain evidence="1 2">CCM 2812</strain>
    </source>
</reference>
<evidence type="ECO:0000313" key="2">
    <source>
        <dbReference type="Proteomes" id="UP001235760"/>
    </source>
</evidence>
<dbReference type="RefSeq" id="WP_305748236.1">
    <property type="nucleotide sequence ID" value="NZ_JAUZEE010000001.1"/>
</dbReference>
<dbReference type="Proteomes" id="UP001235760">
    <property type="component" value="Unassembled WGS sequence"/>
</dbReference>
<accession>A0ABT9FZQ2</accession>
<protein>
    <submittedName>
        <fullName evidence="1">Uncharacterized protein</fullName>
    </submittedName>
</protein>
<sequence>MQIGKLKLVSAVRRRKTVADMRREKLLGKLDEQIELATAQVEGKTFEAKRAKIVVDADGRRGRELVPARVKQWWWKASDGKLLFTIQYGTKALELAKGKSAIEVATLQELVEALQSVRAAAEAGELDAHIEAVSASLGAAFKRKTAKTSSRPH</sequence>
<proteinExistence type="predicted"/>
<dbReference type="Pfam" id="PF20346">
    <property type="entry name" value="DUF6641"/>
    <property type="match status" value="1"/>
</dbReference>
<keyword evidence="2" id="KW-1185">Reference proteome</keyword>
<comment type="caution">
    <text evidence="1">The sequence shown here is derived from an EMBL/GenBank/DDBJ whole genome shotgun (WGS) entry which is preliminary data.</text>
</comment>